<feature type="domain" description="CTLH" evidence="4">
    <location>
        <begin position="274"/>
        <end position="331"/>
    </location>
</feature>
<dbReference type="PANTHER" id="PTHR12864">
    <property type="entry name" value="RAN BINDING PROTEIN 9-RELATED"/>
    <property type="match status" value="1"/>
</dbReference>
<dbReference type="EMBL" id="JAWDGP010006114">
    <property type="protein sequence ID" value="KAK3746910.1"/>
    <property type="molecule type" value="Genomic_DNA"/>
</dbReference>
<dbReference type="InterPro" id="IPR006595">
    <property type="entry name" value="CTLH_C"/>
</dbReference>
<name>A0AAE0YJ79_9GAST</name>
<dbReference type="InterPro" id="IPR050618">
    <property type="entry name" value="Ubq-SigPath_Reg"/>
</dbReference>
<dbReference type="Pfam" id="PF10607">
    <property type="entry name" value="CTLH"/>
    <property type="match status" value="2"/>
</dbReference>
<reference evidence="5" key="1">
    <citation type="journal article" date="2023" name="G3 (Bethesda)">
        <title>A reference genome for the long-term kleptoplast-retaining sea slug Elysia crispata morphotype clarki.</title>
        <authorList>
            <person name="Eastman K.E."/>
            <person name="Pendleton A.L."/>
            <person name="Shaikh M.A."/>
            <person name="Suttiyut T."/>
            <person name="Ogas R."/>
            <person name="Tomko P."/>
            <person name="Gavelis G."/>
            <person name="Widhalm J.R."/>
            <person name="Wisecaver J.H."/>
        </authorList>
    </citation>
    <scope>NUCLEOTIDE SEQUENCE</scope>
    <source>
        <strain evidence="5">ECLA1</strain>
    </source>
</reference>
<dbReference type="SUPFAM" id="SSF49899">
    <property type="entry name" value="Concanavalin A-like lectins/glucanases"/>
    <property type="match status" value="1"/>
</dbReference>
<dbReference type="InterPro" id="IPR024964">
    <property type="entry name" value="CTLH/CRA"/>
</dbReference>
<dbReference type="Pfam" id="PF08513">
    <property type="entry name" value="LisH"/>
    <property type="match status" value="1"/>
</dbReference>
<dbReference type="InterPro" id="IPR013320">
    <property type="entry name" value="ConA-like_dom_sf"/>
</dbReference>
<feature type="compositionally biased region" description="Low complexity" evidence="2">
    <location>
        <begin position="373"/>
        <end position="403"/>
    </location>
</feature>
<comment type="caution">
    <text evidence="5">The sequence shown here is derived from an EMBL/GenBank/DDBJ whole genome shotgun (WGS) entry which is preliminary data.</text>
</comment>
<evidence type="ECO:0008006" key="7">
    <source>
        <dbReference type="Google" id="ProtNLM"/>
    </source>
</evidence>
<dbReference type="InterPro" id="IPR003877">
    <property type="entry name" value="SPRY_dom"/>
</dbReference>
<feature type="compositionally biased region" description="Low complexity" evidence="2">
    <location>
        <begin position="333"/>
        <end position="355"/>
    </location>
</feature>
<feature type="compositionally biased region" description="Polar residues" evidence="2">
    <location>
        <begin position="1"/>
        <end position="14"/>
    </location>
</feature>
<evidence type="ECO:0000259" key="4">
    <source>
        <dbReference type="PROSITE" id="PS50897"/>
    </source>
</evidence>
<dbReference type="SMART" id="SM00667">
    <property type="entry name" value="LisH"/>
    <property type="match status" value="1"/>
</dbReference>
<evidence type="ECO:0000256" key="2">
    <source>
        <dbReference type="SAM" id="MobiDB-lite"/>
    </source>
</evidence>
<dbReference type="CDD" id="cd12909">
    <property type="entry name" value="SPRY_RanBP9_10"/>
    <property type="match status" value="1"/>
</dbReference>
<dbReference type="InterPro" id="IPR013144">
    <property type="entry name" value="CRA_dom"/>
</dbReference>
<dbReference type="InterPro" id="IPR035782">
    <property type="entry name" value="SPRY_RanBP9/10"/>
</dbReference>
<dbReference type="SMART" id="SM00757">
    <property type="entry name" value="CRA"/>
    <property type="match status" value="1"/>
</dbReference>
<evidence type="ECO:0000313" key="5">
    <source>
        <dbReference type="EMBL" id="KAK3746910.1"/>
    </source>
</evidence>
<dbReference type="Proteomes" id="UP001283361">
    <property type="component" value="Unassembled WGS sequence"/>
</dbReference>
<evidence type="ECO:0000256" key="1">
    <source>
        <dbReference type="ARBA" id="ARBA00006535"/>
    </source>
</evidence>
<dbReference type="InterPro" id="IPR006594">
    <property type="entry name" value="LisH"/>
</dbReference>
<evidence type="ECO:0000313" key="6">
    <source>
        <dbReference type="Proteomes" id="UP001283361"/>
    </source>
</evidence>
<feature type="compositionally biased region" description="Polar residues" evidence="2">
    <location>
        <begin position="479"/>
        <end position="493"/>
    </location>
</feature>
<accession>A0AAE0YJ79</accession>
<feature type="compositionally biased region" description="Polar residues" evidence="2">
    <location>
        <begin position="361"/>
        <end position="372"/>
    </location>
</feature>
<dbReference type="Pfam" id="PF00622">
    <property type="entry name" value="SPRY"/>
    <property type="match status" value="1"/>
</dbReference>
<dbReference type="PROSITE" id="PS50896">
    <property type="entry name" value="LISH"/>
    <property type="match status" value="1"/>
</dbReference>
<protein>
    <recommendedName>
        <fullName evidence="7">Ran-binding protein 9</fullName>
    </recommendedName>
</protein>
<dbReference type="InterPro" id="IPR001870">
    <property type="entry name" value="B30.2/SPRY"/>
</dbReference>
<dbReference type="PROSITE" id="PS50897">
    <property type="entry name" value="CTLH"/>
    <property type="match status" value="1"/>
</dbReference>
<dbReference type="FunFam" id="2.60.120.920:FF:000011">
    <property type="entry name" value="RAN binding protein 10"/>
    <property type="match status" value="1"/>
</dbReference>
<sequence length="632" mass="68801">MATGSSNQSETTGSSEDKPDRLKQLYPAVDENETPLPRAWSPKDKFTFIGLSQNNLRVHYKGVGKTLKDAASVRATHKIPAACGIYYFEVKIISKGRDGYMGIGLSAQGVNTNRLPGWDKHSYGYHGDDGNSFCSTGSGQPYGPTFTTGDTVGCCVNLIDNTCFYTKNGVGLGIAFNNLPPNLYPTVGLQTPGEVIEANFGQSPFVYDIEDYMKEWRHKTKLTIERFPVSDRKGEFQSALNRMVSTYLVHHGYCSAAEAFSRCTDQPIVENIQSIQNRQRIQKLVLAGRMGEAIETTQTLYPHLLDAKPDLLFTLKCRQFVEMVNGTDSEVRNNSSNITASGGSSSSSSPTSQQQHHSRNSPRAGTFYSNTEAAGSSARSSPSHSPYGRSTTPPSSHTTPSTPFHQQQRKSPVSSACGSPNRPSGKQQQQHSFSHQQNGSRNTSNNLASGDHIAVNGNTTSPKIIESEDMDLSDEGDHSSTLSNGNSHINGTSGHEDNEEMDVDGPSQQRQMCGGNEAAIEKMLAFGKDLKMMSQRLRKNFGKNEENKKALQDAFSLLAYSDPWNSPIGGQLLPVKREPVCAALNSAILESKGLPRQPPLEVAIAQARQCMRLMSESGIGACAFASVSDYMH</sequence>
<dbReference type="InterPro" id="IPR043136">
    <property type="entry name" value="B30.2/SPRY_sf"/>
</dbReference>
<feature type="region of interest" description="Disordered" evidence="2">
    <location>
        <begin position="1"/>
        <end position="24"/>
    </location>
</feature>
<dbReference type="SMART" id="SM00449">
    <property type="entry name" value="SPRY"/>
    <property type="match status" value="1"/>
</dbReference>
<dbReference type="PROSITE" id="PS50188">
    <property type="entry name" value="B302_SPRY"/>
    <property type="match status" value="1"/>
</dbReference>
<comment type="similarity">
    <text evidence="1">Belongs to the RANBP9/10 family.</text>
</comment>
<feature type="compositionally biased region" description="Polar residues" evidence="2">
    <location>
        <begin position="404"/>
        <end position="426"/>
    </location>
</feature>
<feature type="region of interest" description="Disordered" evidence="2">
    <location>
        <begin position="328"/>
        <end position="512"/>
    </location>
</feature>
<feature type="domain" description="B30.2/SPRY" evidence="3">
    <location>
        <begin position="18"/>
        <end position="205"/>
    </location>
</feature>
<keyword evidence="6" id="KW-1185">Reference proteome</keyword>
<feature type="compositionally biased region" description="Low complexity" evidence="2">
    <location>
        <begin position="427"/>
        <end position="437"/>
    </location>
</feature>
<evidence type="ECO:0000259" key="3">
    <source>
        <dbReference type="PROSITE" id="PS50188"/>
    </source>
</evidence>
<gene>
    <name evidence="5" type="ORF">RRG08_030321</name>
</gene>
<dbReference type="AlphaFoldDB" id="A0AAE0YJ79"/>
<dbReference type="SMART" id="SM00668">
    <property type="entry name" value="CTLH"/>
    <property type="match status" value="1"/>
</dbReference>
<dbReference type="Gene3D" id="2.60.120.920">
    <property type="match status" value="1"/>
</dbReference>
<feature type="compositionally biased region" description="Polar residues" evidence="2">
    <location>
        <begin position="438"/>
        <end position="448"/>
    </location>
</feature>
<organism evidence="5 6">
    <name type="scientific">Elysia crispata</name>
    <name type="common">lettuce slug</name>
    <dbReference type="NCBI Taxonomy" id="231223"/>
    <lineage>
        <taxon>Eukaryota</taxon>
        <taxon>Metazoa</taxon>
        <taxon>Spiralia</taxon>
        <taxon>Lophotrochozoa</taxon>
        <taxon>Mollusca</taxon>
        <taxon>Gastropoda</taxon>
        <taxon>Heterobranchia</taxon>
        <taxon>Euthyneura</taxon>
        <taxon>Panpulmonata</taxon>
        <taxon>Sacoglossa</taxon>
        <taxon>Placobranchoidea</taxon>
        <taxon>Plakobranchidae</taxon>
        <taxon>Elysia</taxon>
    </lineage>
</organism>
<proteinExistence type="inferred from homology"/>